<sequence length="172" mass="18856">MWWWVMAGEVSLWPEEPMPAGVYNSLIGDHHAFGVDRDVADRLRRVEAAAPFWAVAVKSGGPVGCAGCVVTDAARLETPDLHLPVRPAWWCTDDGTPWPCAVYKRRLWATARGRSVKVAERMGRWMALAGPELSGLSERQLRDRFVGWVADGPPPPQVVVMPAQQSGTDPGS</sequence>
<evidence type="ECO:0000313" key="1">
    <source>
        <dbReference type="EMBL" id="GFJ78308.1"/>
    </source>
</evidence>
<dbReference type="Proteomes" id="UP000482800">
    <property type="component" value="Unassembled WGS sequence"/>
</dbReference>
<dbReference type="EMBL" id="BLPF01000001">
    <property type="protein sequence ID" value="GFJ78308.1"/>
    <property type="molecule type" value="Genomic_DNA"/>
</dbReference>
<gene>
    <name evidence="1" type="ORF">Phou_024880</name>
</gene>
<dbReference type="AlphaFoldDB" id="A0A6V8K7M6"/>
<name>A0A6V8K7M6_9ACTN</name>
<proteinExistence type="predicted"/>
<organism evidence="1 2">
    <name type="scientific">Phytohabitans houttuyneae</name>
    <dbReference type="NCBI Taxonomy" id="1076126"/>
    <lineage>
        <taxon>Bacteria</taxon>
        <taxon>Bacillati</taxon>
        <taxon>Actinomycetota</taxon>
        <taxon>Actinomycetes</taxon>
        <taxon>Micromonosporales</taxon>
        <taxon>Micromonosporaceae</taxon>
    </lineage>
</organism>
<keyword evidence="2" id="KW-1185">Reference proteome</keyword>
<evidence type="ECO:0000313" key="2">
    <source>
        <dbReference type="Proteomes" id="UP000482800"/>
    </source>
</evidence>
<comment type="caution">
    <text evidence="1">The sequence shown here is derived from an EMBL/GenBank/DDBJ whole genome shotgun (WGS) entry which is preliminary data.</text>
</comment>
<reference evidence="1 2" key="2">
    <citation type="submission" date="2020-03" db="EMBL/GenBank/DDBJ databases">
        <authorList>
            <person name="Ichikawa N."/>
            <person name="Kimura A."/>
            <person name="Kitahashi Y."/>
            <person name="Uohara A."/>
        </authorList>
    </citation>
    <scope>NUCLEOTIDE SEQUENCE [LARGE SCALE GENOMIC DNA]</scope>
    <source>
        <strain evidence="1 2">NBRC 108639</strain>
    </source>
</reference>
<reference evidence="1 2" key="1">
    <citation type="submission" date="2020-03" db="EMBL/GenBank/DDBJ databases">
        <title>Whole genome shotgun sequence of Phytohabitans houttuyneae NBRC 108639.</title>
        <authorList>
            <person name="Komaki H."/>
            <person name="Tamura T."/>
        </authorList>
    </citation>
    <scope>NUCLEOTIDE SEQUENCE [LARGE SCALE GENOMIC DNA]</scope>
    <source>
        <strain evidence="1 2">NBRC 108639</strain>
    </source>
</reference>
<protein>
    <submittedName>
        <fullName evidence="1">Uncharacterized protein</fullName>
    </submittedName>
</protein>
<accession>A0A6V8K7M6</accession>